<protein>
    <submittedName>
        <fullName evidence="1">FAD-binding domain-containing protein</fullName>
    </submittedName>
</protein>
<gene>
    <name evidence="1" type="ORF">BDR25DRAFT_367133</name>
</gene>
<dbReference type="EMBL" id="MU003503">
    <property type="protein sequence ID" value="KAF2472309.1"/>
    <property type="molecule type" value="Genomic_DNA"/>
</dbReference>
<name>A0ACB6QZ23_9PLEO</name>
<reference evidence="1" key="1">
    <citation type="journal article" date="2020" name="Stud. Mycol.">
        <title>101 Dothideomycetes genomes: a test case for predicting lifestyles and emergence of pathogens.</title>
        <authorList>
            <person name="Haridas S."/>
            <person name="Albert R."/>
            <person name="Binder M."/>
            <person name="Bloem J."/>
            <person name="Labutti K."/>
            <person name="Salamov A."/>
            <person name="Andreopoulos B."/>
            <person name="Baker S."/>
            <person name="Barry K."/>
            <person name="Bills G."/>
            <person name="Bluhm B."/>
            <person name="Cannon C."/>
            <person name="Castanera R."/>
            <person name="Culley D."/>
            <person name="Daum C."/>
            <person name="Ezra D."/>
            <person name="Gonzalez J."/>
            <person name="Henrissat B."/>
            <person name="Kuo A."/>
            <person name="Liang C."/>
            <person name="Lipzen A."/>
            <person name="Lutzoni F."/>
            <person name="Magnuson J."/>
            <person name="Mondo S."/>
            <person name="Nolan M."/>
            <person name="Ohm R."/>
            <person name="Pangilinan J."/>
            <person name="Park H.-J."/>
            <person name="Ramirez L."/>
            <person name="Alfaro M."/>
            <person name="Sun H."/>
            <person name="Tritt A."/>
            <person name="Yoshinaga Y."/>
            <person name="Zwiers L.-H."/>
            <person name="Turgeon B."/>
            <person name="Goodwin S."/>
            <person name="Spatafora J."/>
            <person name="Crous P."/>
            <person name="Grigoriev I."/>
        </authorList>
    </citation>
    <scope>NUCLEOTIDE SEQUENCE</scope>
    <source>
        <strain evidence="1">ATCC 200398</strain>
    </source>
</reference>
<keyword evidence="2" id="KW-1185">Reference proteome</keyword>
<accession>A0ACB6QZ23</accession>
<evidence type="ECO:0000313" key="1">
    <source>
        <dbReference type="EMBL" id="KAF2472309.1"/>
    </source>
</evidence>
<proteinExistence type="predicted"/>
<organism evidence="1 2">
    <name type="scientific">Lindgomyces ingoldianus</name>
    <dbReference type="NCBI Taxonomy" id="673940"/>
    <lineage>
        <taxon>Eukaryota</taxon>
        <taxon>Fungi</taxon>
        <taxon>Dikarya</taxon>
        <taxon>Ascomycota</taxon>
        <taxon>Pezizomycotina</taxon>
        <taxon>Dothideomycetes</taxon>
        <taxon>Pleosporomycetidae</taxon>
        <taxon>Pleosporales</taxon>
        <taxon>Lindgomycetaceae</taxon>
        <taxon>Lindgomyces</taxon>
    </lineage>
</organism>
<evidence type="ECO:0000313" key="2">
    <source>
        <dbReference type="Proteomes" id="UP000799755"/>
    </source>
</evidence>
<comment type="caution">
    <text evidence="1">The sequence shown here is derived from an EMBL/GenBank/DDBJ whole genome shotgun (WGS) entry which is preliminary data.</text>
</comment>
<sequence>MSALKALQTEFPASQILLPETEAYKTSNSTYLAQQNSDIKPAAIFQAADAKDVVKFIQLVSPFTKDEDFAFAIRGAGANPLPYGNNIGETGTTLDLSRLDEIDVGENSVSIGAGARWGAVYDALDGTGRGVSGNRSAKGGIGGLALQGGVSFFSSREGFVCDNVLNYEVVLASGEIVNANAKENSDLWIALRGGGNNFGVITRFNLRTFPQGRFWGGSVYYFGPSFPSQVEALVSELNKPDATKESHLMISAGFSHLFGPQAMCMNQVYYTQEVEKPDVLEPFVSVSPQIDSMNSMRMMTLKEAASEQAAASQQVRCSYMNATVKADAETLKQAYEFYTSSVATINTTTEGLTCSLTFQPYALSFLESSASQGGNSLGLDTSSGSLVSVLLLSYWSKREDDQKIKETMRGVLEKIEQDSNERGTAVSFKYMNYASEFQDPISSYGSENKKRLQDVSRKYDPQGLFQKAVPGGFKIFP</sequence>
<dbReference type="Proteomes" id="UP000799755">
    <property type="component" value="Unassembled WGS sequence"/>
</dbReference>